<name>A0A6A4WB58_AMPAM</name>
<accession>A0A6A4WB58</accession>
<dbReference type="InterPro" id="IPR010736">
    <property type="entry name" value="SHIPPO-rpt"/>
</dbReference>
<dbReference type="EMBL" id="VIIS01001281">
    <property type="protein sequence ID" value="KAF0300172.1"/>
    <property type="molecule type" value="Genomic_DNA"/>
</dbReference>
<feature type="compositionally biased region" description="Polar residues" evidence="1">
    <location>
        <begin position="228"/>
        <end position="238"/>
    </location>
</feature>
<feature type="region of interest" description="Disordered" evidence="1">
    <location>
        <begin position="225"/>
        <end position="246"/>
    </location>
</feature>
<protein>
    <submittedName>
        <fullName evidence="2">Uncharacterized protein</fullName>
    </submittedName>
</protein>
<proteinExistence type="predicted"/>
<dbReference type="Pfam" id="PF07004">
    <property type="entry name" value="SHIPPO-rpt"/>
    <property type="match status" value="2"/>
</dbReference>
<feature type="region of interest" description="Disordered" evidence="1">
    <location>
        <begin position="283"/>
        <end position="306"/>
    </location>
</feature>
<evidence type="ECO:0000313" key="3">
    <source>
        <dbReference type="Proteomes" id="UP000440578"/>
    </source>
</evidence>
<evidence type="ECO:0000256" key="1">
    <source>
        <dbReference type="SAM" id="MobiDB-lite"/>
    </source>
</evidence>
<keyword evidence="3" id="KW-1185">Reference proteome</keyword>
<gene>
    <name evidence="2" type="ORF">FJT64_003312</name>
</gene>
<reference evidence="2 3" key="1">
    <citation type="submission" date="2019-07" db="EMBL/GenBank/DDBJ databases">
        <title>Draft genome assembly of a fouling barnacle, Amphibalanus amphitrite (Darwin, 1854): The first reference genome for Thecostraca.</title>
        <authorList>
            <person name="Kim W."/>
        </authorList>
    </citation>
    <scope>NUCLEOTIDE SEQUENCE [LARGE SCALE GENOMIC DNA]</scope>
    <source>
        <strain evidence="2">SNU_AA5</strain>
        <tissue evidence="2">Soma without cirri and trophi</tissue>
    </source>
</reference>
<evidence type="ECO:0000313" key="2">
    <source>
        <dbReference type="EMBL" id="KAF0300172.1"/>
    </source>
</evidence>
<dbReference type="Proteomes" id="UP000440578">
    <property type="component" value="Unassembled WGS sequence"/>
</dbReference>
<comment type="caution">
    <text evidence="2">The sequence shown here is derived from an EMBL/GenBank/DDBJ whole genome shotgun (WGS) entry which is preliminary data.</text>
</comment>
<sequence length="329" mass="37033">MAASQPAPPLLPPPGITCAQLLRYCGREPKPEEPLGFSIRASRFHYKHNKNPAPDAYRTERLFPAGGPSFSVVGFGPLASRSRRMPPMRIDIDASPADVRVQYDRFQRADYSHSTVSRVFTGPAQTGDEWTRKGWIPSPDTYSPEKCPNWKLRVPPVRFQFESHTLRDGELPRLRRNARYPGPNHYDVGPAERNKVAHGAESDFRDGVRRITWLDDPIRRGRRLPAPNQYSRCHSESNLLGGGRTIAPEGPEEVVEISPGPGEYNTAGVDCGSLPTFNRQRPPFLSSAQRAGNWTDPRGRPPGPGAYDVPRLYGNAELVFNWRQRFKWI</sequence>
<dbReference type="AlphaFoldDB" id="A0A6A4WB58"/>
<organism evidence="2 3">
    <name type="scientific">Amphibalanus amphitrite</name>
    <name type="common">Striped barnacle</name>
    <name type="synonym">Balanus amphitrite</name>
    <dbReference type="NCBI Taxonomy" id="1232801"/>
    <lineage>
        <taxon>Eukaryota</taxon>
        <taxon>Metazoa</taxon>
        <taxon>Ecdysozoa</taxon>
        <taxon>Arthropoda</taxon>
        <taxon>Crustacea</taxon>
        <taxon>Multicrustacea</taxon>
        <taxon>Cirripedia</taxon>
        <taxon>Thoracica</taxon>
        <taxon>Thoracicalcarea</taxon>
        <taxon>Balanomorpha</taxon>
        <taxon>Balanoidea</taxon>
        <taxon>Balanidae</taxon>
        <taxon>Amphibalaninae</taxon>
        <taxon>Amphibalanus</taxon>
    </lineage>
</organism>